<evidence type="ECO:0000313" key="2">
    <source>
        <dbReference type="Proteomes" id="UP000039865"/>
    </source>
</evidence>
<proteinExistence type="predicted"/>
<dbReference type="AlphaFoldDB" id="A0A077ZR96"/>
<dbReference type="Proteomes" id="UP000039865">
    <property type="component" value="Unassembled WGS sequence"/>
</dbReference>
<accession>A0A077ZR96</accession>
<dbReference type="EMBL" id="CCKQ01000879">
    <property type="protein sequence ID" value="CDW71974.1"/>
    <property type="molecule type" value="Genomic_DNA"/>
</dbReference>
<reference evidence="1 2" key="1">
    <citation type="submission" date="2014-06" db="EMBL/GenBank/DDBJ databases">
        <authorList>
            <person name="Swart Estienne"/>
        </authorList>
    </citation>
    <scope>NUCLEOTIDE SEQUENCE [LARGE SCALE GENOMIC DNA]</scope>
    <source>
        <strain evidence="1 2">130c</strain>
    </source>
</reference>
<evidence type="ECO:0000313" key="1">
    <source>
        <dbReference type="EMBL" id="CDW71974.1"/>
    </source>
</evidence>
<gene>
    <name evidence="1" type="primary">Contig6544.g309</name>
    <name evidence="1" type="ORF">STYLEM_925</name>
</gene>
<dbReference type="InParanoid" id="A0A077ZR96"/>
<protein>
    <submittedName>
        <fullName evidence="1">Uncharacterized protein</fullName>
    </submittedName>
</protein>
<organism evidence="1 2">
    <name type="scientific">Stylonychia lemnae</name>
    <name type="common">Ciliate</name>
    <dbReference type="NCBI Taxonomy" id="5949"/>
    <lineage>
        <taxon>Eukaryota</taxon>
        <taxon>Sar</taxon>
        <taxon>Alveolata</taxon>
        <taxon>Ciliophora</taxon>
        <taxon>Intramacronucleata</taxon>
        <taxon>Spirotrichea</taxon>
        <taxon>Stichotrichia</taxon>
        <taxon>Sporadotrichida</taxon>
        <taxon>Oxytrichidae</taxon>
        <taxon>Stylonychinae</taxon>
        <taxon>Stylonychia</taxon>
    </lineage>
</organism>
<name>A0A077ZR96_STYLE</name>
<sequence>MRYMRVSTASRKISSSIDVDIQFDKSVRTESFDDMIQDDGIGSKKSKELRSAKQPFIQIEESINPFSDPLWERFLEPSLKNQDLLSLKKIYNSKTNEASMIEQQQADSYSKIKLQAQKHN</sequence>
<keyword evidence="2" id="KW-1185">Reference proteome</keyword>